<proteinExistence type="predicted"/>
<feature type="region of interest" description="Disordered" evidence="1">
    <location>
        <begin position="1"/>
        <end position="56"/>
    </location>
</feature>
<accession>A0A9J6FNY5</accession>
<evidence type="ECO:0000313" key="3">
    <source>
        <dbReference type="Proteomes" id="UP000821853"/>
    </source>
</evidence>
<dbReference type="VEuPathDB" id="VectorBase:HLOH_059105"/>
<evidence type="ECO:0000256" key="1">
    <source>
        <dbReference type="SAM" id="MobiDB-lite"/>
    </source>
</evidence>
<organism evidence="2 3">
    <name type="scientific">Haemaphysalis longicornis</name>
    <name type="common">Bush tick</name>
    <dbReference type="NCBI Taxonomy" id="44386"/>
    <lineage>
        <taxon>Eukaryota</taxon>
        <taxon>Metazoa</taxon>
        <taxon>Ecdysozoa</taxon>
        <taxon>Arthropoda</taxon>
        <taxon>Chelicerata</taxon>
        <taxon>Arachnida</taxon>
        <taxon>Acari</taxon>
        <taxon>Parasitiformes</taxon>
        <taxon>Ixodida</taxon>
        <taxon>Ixodoidea</taxon>
        <taxon>Ixodidae</taxon>
        <taxon>Haemaphysalinae</taxon>
        <taxon>Haemaphysalis</taxon>
    </lineage>
</organism>
<evidence type="ECO:0000313" key="2">
    <source>
        <dbReference type="EMBL" id="KAH9364757.1"/>
    </source>
</evidence>
<protein>
    <submittedName>
        <fullName evidence="2">Uncharacterized protein</fullName>
    </submittedName>
</protein>
<dbReference type="AlphaFoldDB" id="A0A9J6FNY5"/>
<reference evidence="2 3" key="1">
    <citation type="journal article" date="2020" name="Cell">
        <title>Large-Scale Comparative Analyses of Tick Genomes Elucidate Their Genetic Diversity and Vector Capacities.</title>
        <authorList>
            <consortium name="Tick Genome and Microbiome Consortium (TIGMIC)"/>
            <person name="Jia N."/>
            <person name="Wang J."/>
            <person name="Shi W."/>
            <person name="Du L."/>
            <person name="Sun Y."/>
            <person name="Zhan W."/>
            <person name="Jiang J.F."/>
            <person name="Wang Q."/>
            <person name="Zhang B."/>
            <person name="Ji P."/>
            <person name="Bell-Sakyi L."/>
            <person name="Cui X.M."/>
            <person name="Yuan T.T."/>
            <person name="Jiang B.G."/>
            <person name="Yang W.F."/>
            <person name="Lam T.T."/>
            <person name="Chang Q.C."/>
            <person name="Ding S.J."/>
            <person name="Wang X.J."/>
            <person name="Zhu J.G."/>
            <person name="Ruan X.D."/>
            <person name="Zhao L."/>
            <person name="Wei J.T."/>
            <person name="Ye R.Z."/>
            <person name="Que T.C."/>
            <person name="Du C.H."/>
            <person name="Zhou Y.H."/>
            <person name="Cheng J.X."/>
            <person name="Dai P.F."/>
            <person name="Guo W.B."/>
            <person name="Han X.H."/>
            <person name="Huang E.J."/>
            <person name="Li L.F."/>
            <person name="Wei W."/>
            <person name="Gao Y.C."/>
            <person name="Liu J.Z."/>
            <person name="Shao H.Z."/>
            <person name="Wang X."/>
            <person name="Wang C.C."/>
            <person name="Yang T.C."/>
            <person name="Huo Q.B."/>
            <person name="Li W."/>
            <person name="Chen H.Y."/>
            <person name="Chen S.E."/>
            <person name="Zhou L.G."/>
            <person name="Ni X.B."/>
            <person name="Tian J.H."/>
            <person name="Sheng Y."/>
            <person name="Liu T."/>
            <person name="Pan Y.S."/>
            <person name="Xia L.Y."/>
            <person name="Li J."/>
            <person name="Zhao F."/>
            <person name="Cao W.C."/>
        </authorList>
    </citation>
    <scope>NUCLEOTIDE SEQUENCE [LARGE SCALE GENOMIC DNA]</scope>
    <source>
        <strain evidence="2">HaeL-2018</strain>
    </source>
</reference>
<keyword evidence="3" id="KW-1185">Reference proteome</keyword>
<gene>
    <name evidence="2" type="ORF">HPB48_019432</name>
</gene>
<dbReference type="EMBL" id="JABSTR010000002">
    <property type="protein sequence ID" value="KAH9364757.1"/>
    <property type="molecule type" value="Genomic_DNA"/>
</dbReference>
<name>A0A9J6FNY5_HAELO</name>
<sequence>MSAAAARATSSRAGCSGTRAGARGLAPPLLTPPPAEHGSPMDHDSSTPGVAPESSTAMDCVSLNSGQLRGSYKVVAKPRCAYDMSKLPNQVMQRTLDGVSAPQGLVATLTTRPTNTISVWVPTLEATAKLQTLQSIRSQKHLPSQSEAYLTSGTDLKRYVVSGVDVGQDQATLSADLTCPTHKAGSPRYLGRSRTYLVTLGGPSEPPSCLYYFGCILRVRPYRPAAIFRYQCLRPGHMKASCPTPPKDADMEAPTTPE</sequence>
<comment type="caution">
    <text evidence="2">The sequence shown here is derived from an EMBL/GenBank/DDBJ whole genome shotgun (WGS) entry which is preliminary data.</text>
</comment>
<feature type="compositionally biased region" description="Low complexity" evidence="1">
    <location>
        <begin position="1"/>
        <end position="28"/>
    </location>
</feature>
<dbReference type="Proteomes" id="UP000821853">
    <property type="component" value="Chromosome 10"/>
</dbReference>